<protein>
    <submittedName>
        <fullName evidence="3">Restriction of telomere capping protein 5</fullName>
    </submittedName>
</protein>
<evidence type="ECO:0000259" key="2">
    <source>
        <dbReference type="PROSITE" id="PS51886"/>
    </source>
</evidence>
<dbReference type="Pfam" id="PF07534">
    <property type="entry name" value="TLD"/>
    <property type="match status" value="1"/>
</dbReference>
<comment type="caution">
    <text evidence="3">The sequence shown here is derived from an EMBL/GenBank/DDBJ whole genome shotgun (WGS) entry which is preliminary data.</text>
</comment>
<dbReference type="PROSITE" id="PS51886">
    <property type="entry name" value="TLDC"/>
    <property type="match status" value="1"/>
</dbReference>
<feature type="compositionally biased region" description="Low complexity" evidence="1">
    <location>
        <begin position="1"/>
        <end position="14"/>
    </location>
</feature>
<sequence>MGQSQSQLPEEPQSGLRTNPLPSRRASTRKVKGGFRHRMQAKRKQTKKTEKQRRGSAPQGPNKTTTGALGKRSARGKAYRRSSVVNPAHAKRTVGYNSHSTSVSSTPLHSGQSTPSLATGVAFSRKRYKWGKSDAGVFLASQVLQLIGPMDRYALETNWLSVMGHLDASMTLTQFTKWLREDGLSDRVARVFYRTLKHIPALLDPRFLPNYQPGGAGPGSGIASRRGSVDPNAITGIAARLRSRRPSIQLAELNPTAPESKSGITSEDLEEYATQPLNFREFLIAYGVYRGFLPSPGALPLSLLDHCDNTGTLIWKAMLTNLSPLLNQDDEMTQFLAELDGKTSENQVSTFMAEDWCVYLEGCAHLLNAAPLAWVSGHDELKEAGSTGDFSEADQTAMSHELVPEVRRLWRGFLQACYPEYHVQNTTTIPLNLGMTFVQRLGERWYVVLGEYLYRKFLSLPTQSFTLPGAQRSGELGPSLSPLAEASELALGNYSLGNEVPDVPKMTLPIKHYLLPRLDTHTTLQTSNGSGPGGLPIRPVLPLLDELQLWFMTWWVNPEWVHNTLPSGSALAANILSRPTTPTIAAQTLGKQGSHSLAPSRRGSLLPSDALESMRSGPTGPPLTGRADPWVASLPGTRRGSLAPPVGTRSGSRAGLPTIDPPATPMDHPTVTWHRLYVGSEHGFSLTQFSKQVFHYPSPTLLLVRAEHSEAVNLEHLALFKGYRDHVPLTDDQDDHSSQESLDDSSTTSSREVVMAILVDQPWKFARSFFGQTRCSMMVCNPLYHRLPSTAEVEAQRLHRPTPYDRLIGGFASPAASRRNSQMVPSDDYFAGRRGSNAGGPSLWVPTSPTPVQAPEKYQSVFTPPDQAQHEREPDQKYVYCHPTVGIGLGGLGTVPSKNAMTAGFANSLGANLSSSTGTAGGVGRAQGGRSALGRTRQAMDSLKLSGTPDLPFSFHIDSDFQTLTWFNDPFRINSGTVKSATSGTSSVLASLPFVPVDPVQDFSLSMHVLDVEVYGLGGHSAFAMQQRLRDAELKSLEKRSKLGAGYDKNSEQHRQILEWAGIISNQSELQAYRVTPKDSENQDTNE</sequence>
<proteinExistence type="predicted"/>
<accession>A0A9W8AR66</accession>
<feature type="region of interest" description="Disordered" evidence="1">
    <location>
        <begin position="1"/>
        <end position="116"/>
    </location>
</feature>
<dbReference type="EMBL" id="JANBPY010000848">
    <property type="protein sequence ID" value="KAJ1963260.1"/>
    <property type="molecule type" value="Genomic_DNA"/>
</dbReference>
<feature type="region of interest" description="Disordered" evidence="1">
    <location>
        <begin position="588"/>
        <end position="665"/>
    </location>
</feature>
<feature type="compositionally biased region" description="Basic residues" evidence="1">
    <location>
        <begin position="26"/>
        <end position="46"/>
    </location>
</feature>
<feature type="compositionally biased region" description="Polar residues" evidence="1">
    <location>
        <begin position="95"/>
        <end position="116"/>
    </location>
</feature>
<organism evidence="3 4">
    <name type="scientific">Dispira parvispora</name>
    <dbReference type="NCBI Taxonomy" id="1520584"/>
    <lineage>
        <taxon>Eukaryota</taxon>
        <taxon>Fungi</taxon>
        <taxon>Fungi incertae sedis</taxon>
        <taxon>Zoopagomycota</taxon>
        <taxon>Kickxellomycotina</taxon>
        <taxon>Dimargaritomycetes</taxon>
        <taxon>Dimargaritales</taxon>
        <taxon>Dimargaritaceae</taxon>
        <taxon>Dispira</taxon>
    </lineage>
</organism>
<feature type="compositionally biased region" description="Polar residues" evidence="1">
    <location>
        <begin position="588"/>
        <end position="597"/>
    </location>
</feature>
<keyword evidence="4" id="KW-1185">Reference proteome</keyword>
<dbReference type="OrthoDB" id="289228at2759"/>
<evidence type="ECO:0000256" key="1">
    <source>
        <dbReference type="SAM" id="MobiDB-lite"/>
    </source>
</evidence>
<evidence type="ECO:0000313" key="3">
    <source>
        <dbReference type="EMBL" id="KAJ1963260.1"/>
    </source>
</evidence>
<reference evidence="3" key="1">
    <citation type="submission" date="2022-07" db="EMBL/GenBank/DDBJ databases">
        <title>Phylogenomic reconstructions and comparative analyses of Kickxellomycotina fungi.</title>
        <authorList>
            <person name="Reynolds N.K."/>
            <person name="Stajich J.E."/>
            <person name="Barry K."/>
            <person name="Grigoriev I.V."/>
            <person name="Crous P."/>
            <person name="Smith M.E."/>
        </authorList>
    </citation>
    <scope>NUCLEOTIDE SEQUENCE</scope>
    <source>
        <strain evidence="3">RSA 1196</strain>
    </source>
</reference>
<name>A0A9W8AR66_9FUNG</name>
<dbReference type="AlphaFoldDB" id="A0A9W8AR66"/>
<dbReference type="InterPro" id="IPR006571">
    <property type="entry name" value="TLDc_dom"/>
</dbReference>
<gene>
    <name evidence="3" type="primary">RTC5</name>
    <name evidence="3" type="ORF">IWQ62_003273</name>
</gene>
<dbReference type="Proteomes" id="UP001150925">
    <property type="component" value="Unassembled WGS sequence"/>
</dbReference>
<feature type="domain" description="TLDc" evidence="2">
    <location>
        <begin position="646"/>
        <end position="1018"/>
    </location>
</feature>
<evidence type="ECO:0000313" key="4">
    <source>
        <dbReference type="Proteomes" id="UP001150925"/>
    </source>
</evidence>